<dbReference type="PANTHER" id="PTHR35020:SF2">
    <property type="entry name" value="N-ACETYLGLUCOSAMINE-INDUCED PROTEIN 1"/>
    <property type="match status" value="1"/>
</dbReference>
<dbReference type="Proteomes" id="UP000509704">
    <property type="component" value="Chromosome 1"/>
</dbReference>
<accession>A0A7H9AWZ1</accession>
<dbReference type="EMBL" id="CP058604">
    <property type="protein sequence ID" value="QLG70614.1"/>
    <property type="molecule type" value="Genomic_DNA"/>
</dbReference>
<dbReference type="GeneID" id="59234250"/>
<dbReference type="GO" id="GO:0005737">
    <property type="term" value="C:cytoplasm"/>
    <property type="evidence" value="ECO:0007669"/>
    <property type="project" value="TreeGrafter"/>
</dbReference>
<protein>
    <submittedName>
        <fullName evidence="1">Uncharacterized protein</fullName>
    </submittedName>
</protein>
<gene>
    <name evidence="1" type="ORF">HG535_0A05550</name>
</gene>
<reference evidence="1 2" key="1">
    <citation type="submission" date="2020-07" db="EMBL/GenBank/DDBJ databases">
        <title>The yeast mating-type switching endonuclease HO is a domesticated member of an unorthodox homing genetic element family.</title>
        <authorList>
            <person name="Coughlan A.Y."/>
            <person name="Lombardi L."/>
            <person name="Braun-Galleani S."/>
            <person name="Martos A.R."/>
            <person name="Galeote V."/>
            <person name="Bigey F."/>
            <person name="Dequin S."/>
            <person name="Byrne K.P."/>
            <person name="Wolfe K.H."/>
        </authorList>
    </citation>
    <scope>NUCLEOTIDE SEQUENCE [LARGE SCALE GENOMIC DNA]</scope>
    <source>
        <strain evidence="1 2">NRRL Y-6702</strain>
    </source>
</reference>
<proteinExistence type="predicted"/>
<evidence type="ECO:0000313" key="2">
    <source>
        <dbReference type="Proteomes" id="UP000509704"/>
    </source>
</evidence>
<evidence type="ECO:0000313" key="1">
    <source>
        <dbReference type="EMBL" id="QLG70614.1"/>
    </source>
</evidence>
<dbReference type="InterPro" id="IPR022036">
    <property type="entry name" value="DUF3605"/>
</dbReference>
<dbReference type="OrthoDB" id="10053431at2759"/>
<dbReference type="PANTHER" id="PTHR35020">
    <property type="entry name" value="N-ACETYLGLUCOSAMINE-INDUCED PROTEIN 1"/>
    <property type="match status" value="1"/>
</dbReference>
<organism evidence="1 2">
    <name type="scientific">Zygotorulaspora mrakii</name>
    <name type="common">Zygosaccharomyces mrakii</name>
    <dbReference type="NCBI Taxonomy" id="42260"/>
    <lineage>
        <taxon>Eukaryota</taxon>
        <taxon>Fungi</taxon>
        <taxon>Dikarya</taxon>
        <taxon>Ascomycota</taxon>
        <taxon>Saccharomycotina</taxon>
        <taxon>Saccharomycetes</taxon>
        <taxon>Saccharomycetales</taxon>
        <taxon>Saccharomycetaceae</taxon>
        <taxon>Zygotorulaspora</taxon>
    </lineage>
</organism>
<dbReference type="AlphaFoldDB" id="A0A7H9AWZ1"/>
<dbReference type="RefSeq" id="XP_037142342.1">
    <property type="nucleotide sequence ID" value="XM_037286447.1"/>
</dbReference>
<keyword evidence="2" id="KW-1185">Reference proteome</keyword>
<name>A0A7H9AWZ1_ZYGMR</name>
<dbReference type="KEGG" id="zmk:HG535_0A05550"/>
<dbReference type="Pfam" id="PF12239">
    <property type="entry name" value="DUF3605"/>
    <property type="match status" value="1"/>
</dbReference>
<dbReference type="GO" id="GO:0006044">
    <property type="term" value="P:N-acetylglucosamine metabolic process"/>
    <property type="evidence" value="ECO:0007669"/>
    <property type="project" value="TreeGrafter"/>
</dbReference>
<sequence>MLEWQRVRELIRADKLEQLVRSEKVTEAYRKHKLECDVQQYVLENLNWSPSEVRRLNDEGVKFFSDRSLYTLTQNDYPYDFEPTIHHLIIWSKIYIPLYNDKNEKNDKVEEELDNFVNEHIAKFALPADDYIWFMNTSPLQSIKNISHLHLLVKVPVDQENVVEQILQNF</sequence>